<feature type="compositionally biased region" description="Basic and acidic residues" evidence="1">
    <location>
        <begin position="143"/>
        <end position="168"/>
    </location>
</feature>
<proteinExistence type="predicted"/>
<feature type="region of interest" description="Disordered" evidence="1">
    <location>
        <begin position="54"/>
        <end position="175"/>
    </location>
</feature>
<keyword evidence="3" id="KW-1185">Reference proteome</keyword>
<evidence type="ECO:0000256" key="1">
    <source>
        <dbReference type="SAM" id="MobiDB-lite"/>
    </source>
</evidence>
<sequence>METAMSQRKYELRRICQNLADKFPHFQATADQWAAYDAVKGEICNRKAERKRTARLREANSASKQSNGNEAQLAHSEACNSHSSRALGLAEARRGKAAGKGEATAPVFHEEDVPPRTENTMRASPWEASIPHPSDEIGFSITDQKRLFDDESEDPTERRPPNEDKACSSEDDVLPGHSANVLLKLKVKNTA</sequence>
<accession>A0A2V3IWL5</accession>
<evidence type="ECO:0000313" key="3">
    <source>
        <dbReference type="Proteomes" id="UP000247409"/>
    </source>
</evidence>
<organism evidence="2 3">
    <name type="scientific">Gracilariopsis chorda</name>
    <dbReference type="NCBI Taxonomy" id="448386"/>
    <lineage>
        <taxon>Eukaryota</taxon>
        <taxon>Rhodophyta</taxon>
        <taxon>Florideophyceae</taxon>
        <taxon>Rhodymeniophycidae</taxon>
        <taxon>Gracilariales</taxon>
        <taxon>Gracilariaceae</taxon>
        <taxon>Gracilariopsis</taxon>
    </lineage>
</organism>
<comment type="caution">
    <text evidence="2">The sequence shown here is derived from an EMBL/GenBank/DDBJ whole genome shotgun (WGS) entry which is preliminary data.</text>
</comment>
<name>A0A2V3IWL5_9FLOR</name>
<evidence type="ECO:0000313" key="2">
    <source>
        <dbReference type="EMBL" id="PXF46528.1"/>
    </source>
</evidence>
<feature type="compositionally biased region" description="Polar residues" evidence="1">
    <location>
        <begin position="60"/>
        <end position="70"/>
    </location>
</feature>
<dbReference type="OrthoDB" id="10628754at2759"/>
<reference evidence="2 3" key="1">
    <citation type="journal article" date="2018" name="Mol. Biol. Evol.">
        <title>Analysis of the draft genome of the red seaweed Gracilariopsis chorda provides insights into genome size evolution in Rhodophyta.</title>
        <authorList>
            <person name="Lee J."/>
            <person name="Yang E.C."/>
            <person name="Graf L."/>
            <person name="Yang J.H."/>
            <person name="Qiu H."/>
            <person name="Zel Zion U."/>
            <person name="Chan C.X."/>
            <person name="Stephens T.G."/>
            <person name="Weber A.P.M."/>
            <person name="Boo G.H."/>
            <person name="Boo S.M."/>
            <person name="Kim K.M."/>
            <person name="Shin Y."/>
            <person name="Jung M."/>
            <person name="Lee S.J."/>
            <person name="Yim H.S."/>
            <person name="Lee J.H."/>
            <person name="Bhattacharya D."/>
            <person name="Yoon H.S."/>
        </authorList>
    </citation>
    <scope>NUCLEOTIDE SEQUENCE [LARGE SCALE GENOMIC DNA]</scope>
    <source>
        <strain evidence="2 3">SKKU-2015</strain>
        <tissue evidence="2">Whole body</tissue>
    </source>
</reference>
<dbReference type="EMBL" id="NBIV01000037">
    <property type="protein sequence ID" value="PXF46528.1"/>
    <property type="molecule type" value="Genomic_DNA"/>
</dbReference>
<gene>
    <name evidence="2" type="ORF">BWQ96_03763</name>
</gene>
<dbReference type="AlphaFoldDB" id="A0A2V3IWL5"/>
<dbReference type="Proteomes" id="UP000247409">
    <property type="component" value="Unassembled WGS sequence"/>
</dbReference>
<protein>
    <submittedName>
        <fullName evidence="2">Uncharacterized protein</fullName>
    </submittedName>
</protein>